<protein>
    <submittedName>
        <fullName evidence="1">Uncharacterized protein</fullName>
    </submittedName>
</protein>
<comment type="caution">
    <text evidence="1">The sequence shown here is derived from an EMBL/GenBank/DDBJ whole genome shotgun (WGS) entry which is preliminary data.</text>
</comment>
<dbReference type="Proteomes" id="UP001143548">
    <property type="component" value="Unassembled WGS sequence"/>
</dbReference>
<evidence type="ECO:0000313" key="2">
    <source>
        <dbReference type="Proteomes" id="UP001143548"/>
    </source>
</evidence>
<reference evidence="1" key="1">
    <citation type="submission" date="2022-07" db="EMBL/GenBank/DDBJ databases">
        <title>Taxonomy of Aspergillus series Nigri: significant species reduction supported by multi-species coalescent approaches.</title>
        <authorList>
            <person name="Bian C."/>
            <person name="Kusuya Y."/>
            <person name="Sklenar F."/>
            <person name="D'hooge E."/>
            <person name="Yaguchi T."/>
            <person name="Takahashi H."/>
            <person name="Hubka V."/>
        </authorList>
    </citation>
    <scope>NUCLEOTIDE SEQUENCE</scope>
    <source>
        <strain evidence="1">CBS 733.88</strain>
    </source>
</reference>
<accession>A0A9W5YPV3</accession>
<dbReference type="Gene3D" id="3.20.20.70">
    <property type="entry name" value="Aldolase class I"/>
    <property type="match status" value="1"/>
</dbReference>
<evidence type="ECO:0000313" key="1">
    <source>
        <dbReference type="EMBL" id="GKZ20111.1"/>
    </source>
</evidence>
<dbReference type="EMBL" id="BROQ01000025">
    <property type="protein sequence ID" value="GKZ20111.1"/>
    <property type="molecule type" value="Genomic_DNA"/>
</dbReference>
<dbReference type="SUPFAM" id="SSF51395">
    <property type="entry name" value="FMN-linked oxidoreductases"/>
    <property type="match status" value="1"/>
</dbReference>
<organism evidence="1 2">
    <name type="scientific">Aspergillus brasiliensis</name>
    <dbReference type="NCBI Taxonomy" id="319629"/>
    <lineage>
        <taxon>Eukaryota</taxon>
        <taxon>Fungi</taxon>
        <taxon>Dikarya</taxon>
        <taxon>Ascomycota</taxon>
        <taxon>Pezizomycotina</taxon>
        <taxon>Eurotiomycetes</taxon>
        <taxon>Eurotiomycetidae</taxon>
        <taxon>Eurotiales</taxon>
        <taxon>Aspergillaceae</taxon>
        <taxon>Aspergillus</taxon>
        <taxon>Aspergillus subgen. Circumdati</taxon>
    </lineage>
</organism>
<dbReference type="AlphaFoldDB" id="A0A9W5YPV3"/>
<name>A0A9W5YPV3_9EURO</name>
<gene>
    <name evidence="1" type="ORF">AbraCBS73388_005288</name>
</gene>
<proteinExistence type="predicted"/>
<sequence length="93" mass="10325">MDTLLDQFTQDTANRRGGRWGGNVDDKSRFGVENVGYRISPHGDFQGMRMEKTCPQFEVPVTKLVTLSLAYLQIVAGRMNSAEDSNNPASIES</sequence>
<dbReference type="InterPro" id="IPR013785">
    <property type="entry name" value="Aldolase_TIM"/>
</dbReference>